<organism evidence="4 5">
    <name type="scientific">Turnera subulata</name>
    <dbReference type="NCBI Taxonomy" id="218843"/>
    <lineage>
        <taxon>Eukaryota</taxon>
        <taxon>Viridiplantae</taxon>
        <taxon>Streptophyta</taxon>
        <taxon>Embryophyta</taxon>
        <taxon>Tracheophyta</taxon>
        <taxon>Spermatophyta</taxon>
        <taxon>Magnoliopsida</taxon>
        <taxon>eudicotyledons</taxon>
        <taxon>Gunneridae</taxon>
        <taxon>Pentapetalae</taxon>
        <taxon>rosids</taxon>
        <taxon>fabids</taxon>
        <taxon>Malpighiales</taxon>
        <taxon>Passifloraceae</taxon>
        <taxon>Turnera</taxon>
    </lineage>
</organism>
<reference evidence="4" key="2">
    <citation type="journal article" date="2023" name="Plants (Basel)">
        <title>Annotation of the Turnera subulata (Passifloraceae) Draft Genome Reveals the S-Locus Evolved after the Divergence of Turneroideae from Passifloroideae in a Stepwise Manner.</title>
        <authorList>
            <person name="Henning P.M."/>
            <person name="Roalson E.H."/>
            <person name="Mir W."/>
            <person name="McCubbin A.G."/>
            <person name="Shore J.S."/>
        </authorList>
    </citation>
    <scope>NUCLEOTIDE SEQUENCE</scope>
    <source>
        <strain evidence="4">F60SS</strain>
    </source>
</reference>
<evidence type="ECO:0000313" key="4">
    <source>
        <dbReference type="EMBL" id="KAJ4832655.1"/>
    </source>
</evidence>
<dbReference type="Proteomes" id="UP001141552">
    <property type="component" value="Unassembled WGS sequence"/>
</dbReference>
<evidence type="ECO:0000313" key="5">
    <source>
        <dbReference type="Proteomes" id="UP001141552"/>
    </source>
</evidence>
<dbReference type="InterPro" id="IPR056605">
    <property type="entry name" value="LTI65_LTI78_N"/>
</dbReference>
<evidence type="ECO:0000256" key="1">
    <source>
        <dbReference type="SAM" id="MobiDB-lite"/>
    </source>
</evidence>
<dbReference type="Pfam" id="PF23403">
    <property type="entry name" value="LTI65_LTI78_N"/>
    <property type="match status" value="1"/>
</dbReference>
<feature type="region of interest" description="Disordered" evidence="1">
    <location>
        <begin position="263"/>
        <end position="286"/>
    </location>
</feature>
<gene>
    <name evidence="4" type="ORF">Tsubulata_043344</name>
</gene>
<evidence type="ECO:0000259" key="2">
    <source>
        <dbReference type="Pfam" id="PF23399"/>
    </source>
</evidence>
<feature type="non-terminal residue" evidence="4">
    <location>
        <position position="1"/>
    </location>
</feature>
<dbReference type="AlphaFoldDB" id="A0A9Q0FL82"/>
<dbReference type="Pfam" id="PF23399">
    <property type="entry name" value="LTI65_PGEED"/>
    <property type="match status" value="1"/>
</dbReference>
<feature type="compositionally biased region" description="Polar residues" evidence="1">
    <location>
        <begin position="269"/>
        <end position="284"/>
    </location>
</feature>
<feature type="compositionally biased region" description="Basic residues" evidence="1">
    <location>
        <begin position="40"/>
        <end position="53"/>
    </location>
</feature>
<dbReference type="OrthoDB" id="670168at2759"/>
<proteinExistence type="predicted"/>
<comment type="caution">
    <text evidence="4">The sequence shown here is derived from an EMBL/GenBank/DDBJ whole genome shotgun (WGS) entry which is preliminary data.</text>
</comment>
<dbReference type="InterPro" id="IPR037491">
    <property type="entry name" value="LTI78/LTI65"/>
</dbReference>
<sequence length="392" mass="41965">DDASKGSPSYSPPTFGKEGEAEEDHTPGQQKKSVLAKVKEKARKWRSTLSKKKHGEENNTTPSWGVSLDDEEDDEDPEYLGAPMYESELAPQGYKQNPRSTPVISEKHVLPSSVSHAEKHVLPSSLGLSAGKDSVADKRPVAETAAAEARGKEVKKLNAAEDRGKEVSAAAATRGGKEVKEVKVITPEEAQGEEVPSGIVSQTVNETLMPAIATISDATHSLASKIQDLTVSTVEAISSASTPSTGRSQPVPGSLEAKQATLPPVALSQGESAGTNSDQPSTREQIWDKGVSVKEYILHKFEPGEDEKALSEVISEAISPKQSLGERSVVDKMKQAVNSLLSKEEPPQKVVFHSAHSSYSHIPISINAHEGKSLHSLSVIEEENHGRILQTN</sequence>
<feature type="region of interest" description="Disordered" evidence="1">
    <location>
        <begin position="1"/>
        <end position="101"/>
    </location>
</feature>
<feature type="compositionally biased region" description="Basic and acidic residues" evidence="1">
    <location>
        <begin position="156"/>
        <end position="166"/>
    </location>
</feature>
<evidence type="ECO:0000259" key="3">
    <source>
        <dbReference type="Pfam" id="PF23403"/>
    </source>
</evidence>
<evidence type="ECO:0008006" key="6">
    <source>
        <dbReference type="Google" id="ProtNLM"/>
    </source>
</evidence>
<feature type="compositionally biased region" description="Acidic residues" evidence="1">
    <location>
        <begin position="68"/>
        <end position="78"/>
    </location>
</feature>
<dbReference type="PANTHER" id="PTHR33836">
    <property type="entry name" value="LOW-TEMPERATURE-INDUCED 65 KDA PROTEIN-RELATED"/>
    <property type="match status" value="1"/>
</dbReference>
<dbReference type="InterPro" id="IPR057059">
    <property type="entry name" value="LTI65/LTI78_PGEED"/>
</dbReference>
<dbReference type="GO" id="GO:0009737">
    <property type="term" value="P:response to abscisic acid"/>
    <property type="evidence" value="ECO:0007669"/>
    <property type="project" value="InterPro"/>
</dbReference>
<protein>
    <recommendedName>
        <fullName evidence="6">Low-temperature-induced 65 kDa protein</fullName>
    </recommendedName>
</protein>
<feature type="domain" description="LTI65/LTI78 PGEED repeat" evidence="2">
    <location>
        <begin position="288"/>
        <end position="318"/>
    </location>
</feature>
<dbReference type="PANTHER" id="PTHR33836:SF7">
    <property type="entry name" value="LOW-TEMPERATURE-INDUCED PROTEIN"/>
    <property type="match status" value="1"/>
</dbReference>
<keyword evidence="5" id="KW-1185">Reference proteome</keyword>
<name>A0A9Q0FL82_9ROSI</name>
<feature type="region of interest" description="Disordered" evidence="1">
    <location>
        <begin position="156"/>
        <end position="178"/>
    </location>
</feature>
<reference evidence="4" key="1">
    <citation type="submission" date="2022-02" db="EMBL/GenBank/DDBJ databases">
        <authorList>
            <person name="Henning P.M."/>
            <person name="McCubbin A.G."/>
            <person name="Shore J.S."/>
        </authorList>
    </citation>
    <scope>NUCLEOTIDE SEQUENCE</scope>
    <source>
        <strain evidence="4">F60SS</strain>
        <tissue evidence="4">Leaves</tissue>
    </source>
</reference>
<accession>A0A9Q0FL82</accession>
<feature type="domain" description="LTI65/LTI78 N-terminal" evidence="3">
    <location>
        <begin position="29"/>
        <end position="88"/>
    </location>
</feature>
<dbReference type="EMBL" id="JAKUCV010005109">
    <property type="protein sequence ID" value="KAJ4832655.1"/>
    <property type="molecule type" value="Genomic_DNA"/>
</dbReference>